<dbReference type="AlphaFoldDB" id="A0A8H3LEG7"/>
<protein>
    <submittedName>
        <fullName evidence="1">Uncharacterized protein</fullName>
    </submittedName>
</protein>
<reference evidence="1" key="1">
    <citation type="submission" date="2019-10" db="EMBL/GenBank/DDBJ databases">
        <title>Conservation and host-specific expression of non-tandemly repeated heterogenous ribosome RNA gene in arbuscular mycorrhizal fungi.</title>
        <authorList>
            <person name="Maeda T."/>
            <person name="Kobayashi Y."/>
            <person name="Nakagawa T."/>
            <person name="Ezawa T."/>
            <person name="Yamaguchi K."/>
            <person name="Bino T."/>
            <person name="Nishimoto Y."/>
            <person name="Shigenobu S."/>
            <person name="Kawaguchi M."/>
        </authorList>
    </citation>
    <scope>NUCLEOTIDE SEQUENCE</scope>
    <source>
        <strain evidence="1">HR1</strain>
    </source>
</reference>
<gene>
    <name evidence="1" type="ORF">RCL2_001273300</name>
</gene>
<dbReference type="Proteomes" id="UP000615446">
    <property type="component" value="Unassembled WGS sequence"/>
</dbReference>
<accession>A0A8H3LEG7</accession>
<name>A0A8H3LEG7_9GLOM</name>
<dbReference type="EMBL" id="BLAL01000156">
    <property type="protein sequence ID" value="GES85629.1"/>
    <property type="molecule type" value="Genomic_DNA"/>
</dbReference>
<organism evidence="1 2">
    <name type="scientific">Rhizophagus clarus</name>
    <dbReference type="NCBI Taxonomy" id="94130"/>
    <lineage>
        <taxon>Eukaryota</taxon>
        <taxon>Fungi</taxon>
        <taxon>Fungi incertae sedis</taxon>
        <taxon>Mucoromycota</taxon>
        <taxon>Glomeromycotina</taxon>
        <taxon>Glomeromycetes</taxon>
        <taxon>Glomerales</taxon>
        <taxon>Glomeraceae</taxon>
        <taxon>Rhizophagus</taxon>
    </lineage>
</organism>
<proteinExistence type="predicted"/>
<evidence type="ECO:0000313" key="2">
    <source>
        <dbReference type="Proteomes" id="UP000615446"/>
    </source>
</evidence>
<comment type="caution">
    <text evidence="1">The sequence shown here is derived from an EMBL/GenBank/DDBJ whole genome shotgun (WGS) entry which is preliminary data.</text>
</comment>
<sequence>MLKEINMRKILRLMDKSKRAPAIGEVMKTDSCGLCDYTTFCENVPSSSRHISFEVNFEFTVNLTPVFDPRDESERKRTNEEKIPEKLVKESLSSSNFVYK</sequence>
<evidence type="ECO:0000313" key="1">
    <source>
        <dbReference type="EMBL" id="GES85629.1"/>
    </source>
</evidence>